<dbReference type="PANTHER" id="PTHR47472:SF1">
    <property type="entry name" value="DUF1446-DOMAIN-CONTAINING PROTEIN"/>
    <property type="match status" value="1"/>
</dbReference>
<dbReference type="eggNOG" id="ENOG502QS8D">
    <property type="taxonomic scope" value="Eukaryota"/>
</dbReference>
<feature type="domain" description="Acyclic terpene utilisation N-terminal" evidence="2">
    <location>
        <begin position="7"/>
        <end position="467"/>
    </location>
</feature>
<dbReference type="Pfam" id="PF23544">
    <property type="entry name" value="AtuA_ferredoxin"/>
    <property type="match status" value="1"/>
</dbReference>
<organism evidence="4 5">
    <name type="scientific">Capsaspora owczarzaki (strain ATCC 30864)</name>
    <dbReference type="NCBI Taxonomy" id="595528"/>
    <lineage>
        <taxon>Eukaryota</taxon>
        <taxon>Filasterea</taxon>
        <taxon>Capsaspora</taxon>
    </lineage>
</organism>
<dbReference type="AlphaFoldDB" id="A0A0D2X0T3"/>
<dbReference type="InterPro" id="IPR056362">
    <property type="entry name" value="AtuA-like_ferredoxin_dom"/>
</dbReference>
<dbReference type="InParanoid" id="A0A0D2X0T3"/>
<sequence length="643" mass="67970">MTESNIVRIGTGAGFAGDRPLRALELVLAQQVAAQPLDYLVLECLAERTLSLRYRAMQSGGVGYDPRVAEWMRVLLPATASSSTCIVTNMGAADPNGAALVVRQVAQSLNLPPLRIAVVGENFAVTANETPATTTSTTATTTPLISSTYLGADAVLAGLRAFPNEKPHVVITSRVADPSLFVAPVVHHFGWSLDDYPRLAQATAMAHLLECGCHLTGGYFSHPAAVDLSHSQLAHTSMPFAECDANGLVTLRKPANSLGELSARTCAQQLVYEIGDPSAYITPDVTVSFANVSFEALSPHAVKLSGASSTGRSPTLLRMTPAPAGHKGFGEISYGGFGCVKRAHAAQLLVRDWMAQQWRWLGLDDAAVDAKLSRIASYLIGLNSLTLLPSMNSIGSGADLGVSEPPEVRLRMDGIFTNLDDAQMLAREVEALYTNGPAGGGGVVTNTQPELKLQRTLVPRDSVSFSVQSLHSTGPTDTTRATEYNATAELSKLSSRAPRQSETALSNNLPSTPAPANVSIPLYSCAHSRAGDKDNRINISIIPHHFADLGRLAAVVTPDWVRARFSSLLDGLGELAQNPESGNFATRDATSSVNVSVYTLPGCGALNVVIDGVLDGGVAVSRRIDRHGKTLSDVMLALHVTLP</sequence>
<dbReference type="PANTHER" id="PTHR47472">
    <property type="entry name" value="PROPIONYL-COA CARBOXYLASE"/>
    <property type="match status" value="1"/>
</dbReference>
<gene>
    <name evidence="4" type="ORF">CAOG_001044</name>
</gene>
<dbReference type="OMA" id="YEHIGFP"/>
<protein>
    <submittedName>
        <fullName evidence="4">Propionyl-CoA carboxylase</fullName>
    </submittedName>
</protein>
<dbReference type="Pfam" id="PF07287">
    <property type="entry name" value="AtuA"/>
    <property type="match status" value="1"/>
</dbReference>
<evidence type="ECO:0000313" key="5">
    <source>
        <dbReference type="Proteomes" id="UP000008743"/>
    </source>
</evidence>
<dbReference type="STRING" id="595528.A0A0D2X0T3"/>
<feature type="compositionally biased region" description="Polar residues" evidence="1">
    <location>
        <begin position="492"/>
        <end position="510"/>
    </location>
</feature>
<dbReference type="RefSeq" id="XP_004365915.1">
    <property type="nucleotide sequence ID" value="XM_004365858.2"/>
</dbReference>
<reference evidence="5" key="1">
    <citation type="submission" date="2011-02" db="EMBL/GenBank/DDBJ databases">
        <title>The Genome Sequence of Capsaspora owczarzaki ATCC 30864.</title>
        <authorList>
            <person name="Russ C."/>
            <person name="Cuomo C."/>
            <person name="Burger G."/>
            <person name="Gray M.W."/>
            <person name="Holland P.W.H."/>
            <person name="King N."/>
            <person name="Lang F.B.F."/>
            <person name="Roger A.J."/>
            <person name="Ruiz-Trillo I."/>
            <person name="Young S.K."/>
            <person name="Zeng Q."/>
            <person name="Gargeya S."/>
            <person name="Alvarado L."/>
            <person name="Berlin A."/>
            <person name="Chapman S.B."/>
            <person name="Chen Z."/>
            <person name="Freedman E."/>
            <person name="Gellesch M."/>
            <person name="Goldberg J."/>
            <person name="Griggs A."/>
            <person name="Gujja S."/>
            <person name="Heilman E."/>
            <person name="Heiman D."/>
            <person name="Howarth C."/>
            <person name="Mehta T."/>
            <person name="Neiman D."/>
            <person name="Pearson M."/>
            <person name="Roberts A."/>
            <person name="Saif S."/>
            <person name="Shea T."/>
            <person name="Shenoy N."/>
            <person name="Sisk P."/>
            <person name="Stolte C."/>
            <person name="Sykes S."/>
            <person name="White J."/>
            <person name="Yandava C."/>
            <person name="Haas B."/>
            <person name="Nusbaum C."/>
            <person name="Birren B."/>
        </authorList>
    </citation>
    <scope>NUCLEOTIDE SEQUENCE</scope>
    <source>
        <strain evidence="5">ATCC 30864</strain>
    </source>
</reference>
<dbReference type="EMBL" id="KE346360">
    <property type="protein sequence ID" value="KJE89609.1"/>
    <property type="molecule type" value="Genomic_DNA"/>
</dbReference>
<proteinExistence type="predicted"/>
<keyword evidence="5" id="KW-1185">Reference proteome</keyword>
<evidence type="ECO:0000313" key="4">
    <source>
        <dbReference type="EMBL" id="KJE89609.1"/>
    </source>
</evidence>
<accession>A0A0D2X0T3</accession>
<dbReference type="PhylomeDB" id="A0A0D2X0T3"/>
<name>A0A0D2X0T3_CAPO3</name>
<dbReference type="OrthoDB" id="16163at2759"/>
<evidence type="ECO:0000259" key="3">
    <source>
        <dbReference type="Pfam" id="PF23544"/>
    </source>
</evidence>
<evidence type="ECO:0000256" key="1">
    <source>
        <dbReference type="SAM" id="MobiDB-lite"/>
    </source>
</evidence>
<evidence type="ECO:0000259" key="2">
    <source>
        <dbReference type="Pfam" id="PF07287"/>
    </source>
</evidence>
<feature type="domain" description="AtuA-like ferredoxin-fold" evidence="3">
    <location>
        <begin position="520"/>
        <end position="640"/>
    </location>
</feature>
<dbReference type="InterPro" id="IPR010839">
    <property type="entry name" value="AtuA_N"/>
</dbReference>
<dbReference type="Proteomes" id="UP000008743">
    <property type="component" value="Unassembled WGS sequence"/>
</dbReference>
<feature type="region of interest" description="Disordered" evidence="1">
    <location>
        <begin position="490"/>
        <end position="510"/>
    </location>
</feature>